<dbReference type="GO" id="GO:0005524">
    <property type="term" value="F:ATP binding"/>
    <property type="evidence" value="ECO:0007669"/>
    <property type="project" value="UniProtKB-KW"/>
</dbReference>
<dbReference type="GO" id="GO:0016020">
    <property type="term" value="C:membrane"/>
    <property type="evidence" value="ECO:0007669"/>
    <property type="project" value="UniProtKB-SubCell"/>
</dbReference>
<dbReference type="Proteomes" id="UP000315295">
    <property type="component" value="Unassembled WGS sequence"/>
</dbReference>
<evidence type="ECO:0000256" key="12">
    <source>
        <dbReference type="ARBA" id="ARBA00023136"/>
    </source>
</evidence>
<keyword evidence="9" id="KW-0862">Zinc</keyword>
<keyword evidence="4" id="KW-0479">Metal-binding</keyword>
<evidence type="ECO:0000256" key="5">
    <source>
        <dbReference type="ARBA" id="ARBA00022741"/>
    </source>
</evidence>
<dbReference type="STRING" id="106549.A0A540KXW9"/>
<keyword evidence="12 14" id="KW-0472">Membrane</keyword>
<feature type="domain" description="RanBP2-type" evidence="15">
    <location>
        <begin position="175"/>
        <end position="204"/>
    </location>
</feature>
<proteinExistence type="inferred from homology"/>
<dbReference type="AlphaFoldDB" id="A0A540KXW9"/>
<dbReference type="Pfam" id="PF00641">
    <property type="entry name" value="Zn_ribbon_RanBP"/>
    <property type="match status" value="1"/>
</dbReference>
<comment type="subcellular location">
    <subcellularLocation>
        <location evidence="1">Membrane</location>
        <topology evidence="1">Multi-pass membrane protein</topology>
    </subcellularLocation>
</comment>
<dbReference type="Pfam" id="PF00271">
    <property type="entry name" value="Helicase_C"/>
    <property type="match status" value="1"/>
</dbReference>
<reference evidence="16 17" key="1">
    <citation type="journal article" date="2019" name="G3 (Bethesda)">
        <title>Sequencing of a Wild Apple (Malus baccata) Genome Unravels the Differences Between Cultivated and Wild Apple Species Regarding Disease Resistance and Cold Tolerance.</title>
        <authorList>
            <person name="Chen X."/>
        </authorList>
    </citation>
    <scope>NUCLEOTIDE SEQUENCE [LARGE SCALE GENOMIC DNA]</scope>
    <source>
        <strain evidence="17">cv. Shandingzi</strain>
        <tissue evidence="16">Leaves</tissue>
    </source>
</reference>
<name>A0A540KXW9_MALBA</name>
<evidence type="ECO:0000256" key="14">
    <source>
        <dbReference type="SAM" id="Phobius"/>
    </source>
</evidence>
<evidence type="ECO:0000313" key="16">
    <source>
        <dbReference type="EMBL" id="TQD79074.1"/>
    </source>
</evidence>
<dbReference type="GO" id="GO:0004252">
    <property type="term" value="F:serine-type endopeptidase activity"/>
    <property type="evidence" value="ECO:0007669"/>
    <property type="project" value="InterPro"/>
</dbReference>
<dbReference type="PROSITE" id="PS01358">
    <property type="entry name" value="ZF_RANBP2_1"/>
    <property type="match status" value="1"/>
</dbReference>
<dbReference type="GO" id="GO:0004386">
    <property type="term" value="F:helicase activity"/>
    <property type="evidence" value="ECO:0007669"/>
    <property type="project" value="UniProtKB-KW"/>
</dbReference>
<evidence type="ECO:0000256" key="8">
    <source>
        <dbReference type="ARBA" id="ARBA00022806"/>
    </source>
</evidence>
<dbReference type="InterPro" id="IPR001650">
    <property type="entry name" value="Helicase_C-like"/>
</dbReference>
<evidence type="ECO:0000256" key="10">
    <source>
        <dbReference type="ARBA" id="ARBA00022840"/>
    </source>
</evidence>
<evidence type="ECO:0000256" key="6">
    <source>
        <dbReference type="ARBA" id="ARBA00022771"/>
    </source>
</evidence>
<dbReference type="Pfam" id="PF01694">
    <property type="entry name" value="Rhomboid"/>
    <property type="match status" value="1"/>
</dbReference>
<evidence type="ECO:0000313" key="17">
    <source>
        <dbReference type="Proteomes" id="UP000315295"/>
    </source>
</evidence>
<keyword evidence="10" id="KW-0067">ATP-binding</keyword>
<evidence type="ECO:0000256" key="11">
    <source>
        <dbReference type="ARBA" id="ARBA00022989"/>
    </source>
</evidence>
<dbReference type="SUPFAM" id="SSF144091">
    <property type="entry name" value="Rhomboid-like"/>
    <property type="match status" value="1"/>
</dbReference>
<keyword evidence="17" id="KW-1185">Reference proteome</keyword>
<evidence type="ECO:0000259" key="15">
    <source>
        <dbReference type="PROSITE" id="PS50199"/>
    </source>
</evidence>
<evidence type="ECO:0000256" key="3">
    <source>
        <dbReference type="ARBA" id="ARBA00022692"/>
    </source>
</evidence>
<evidence type="ECO:0000256" key="4">
    <source>
        <dbReference type="ARBA" id="ARBA00022723"/>
    </source>
</evidence>
<dbReference type="Gene3D" id="2.30.30.380">
    <property type="entry name" value="Zn-finger domain of Sec23/24"/>
    <property type="match status" value="1"/>
</dbReference>
<protein>
    <recommendedName>
        <fullName evidence="15">RanBP2-type domain-containing protein</fullName>
    </recommendedName>
</protein>
<evidence type="ECO:0000256" key="13">
    <source>
        <dbReference type="PROSITE-ProRule" id="PRU00322"/>
    </source>
</evidence>
<keyword evidence="6 13" id="KW-0863">Zinc-finger</keyword>
<keyword evidence="11 14" id="KW-1133">Transmembrane helix</keyword>
<dbReference type="SUPFAM" id="SSF90209">
    <property type="entry name" value="Ran binding protein zinc finger-like"/>
    <property type="match status" value="1"/>
</dbReference>
<feature type="transmembrane region" description="Helical" evidence="14">
    <location>
        <begin position="101"/>
        <end position="123"/>
    </location>
</feature>
<keyword evidence="8" id="KW-0347">Helicase</keyword>
<dbReference type="InterPro" id="IPR022764">
    <property type="entry name" value="Peptidase_S54_rhomboid_dom"/>
</dbReference>
<comment type="caution">
    <text evidence="16">The sequence shown here is derived from an EMBL/GenBank/DDBJ whole genome shotgun (WGS) entry which is preliminary data.</text>
</comment>
<dbReference type="PROSITE" id="PS50199">
    <property type="entry name" value="ZF_RANBP2_2"/>
    <property type="match status" value="1"/>
</dbReference>
<organism evidence="16 17">
    <name type="scientific">Malus baccata</name>
    <name type="common">Siberian crab apple</name>
    <name type="synonym">Pyrus baccata</name>
    <dbReference type="NCBI Taxonomy" id="106549"/>
    <lineage>
        <taxon>Eukaryota</taxon>
        <taxon>Viridiplantae</taxon>
        <taxon>Streptophyta</taxon>
        <taxon>Embryophyta</taxon>
        <taxon>Tracheophyta</taxon>
        <taxon>Spermatophyta</taxon>
        <taxon>Magnoliopsida</taxon>
        <taxon>eudicotyledons</taxon>
        <taxon>Gunneridae</taxon>
        <taxon>Pentapetalae</taxon>
        <taxon>rosids</taxon>
        <taxon>fabids</taxon>
        <taxon>Rosales</taxon>
        <taxon>Rosaceae</taxon>
        <taxon>Amygdaloideae</taxon>
        <taxon>Maleae</taxon>
        <taxon>Malus</taxon>
    </lineage>
</organism>
<gene>
    <name evidence="16" type="ORF">C1H46_035391</name>
</gene>
<feature type="transmembrane region" description="Helical" evidence="14">
    <location>
        <begin position="20"/>
        <end position="38"/>
    </location>
</feature>
<dbReference type="Gene3D" id="3.40.50.300">
    <property type="entry name" value="P-loop containing nucleotide triphosphate hydrolases"/>
    <property type="match status" value="1"/>
</dbReference>
<evidence type="ECO:0000256" key="1">
    <source>
        <dbReference type="ARBA" id="ARBA00004141"/>
    </source>
</evidence>
<keyword evidence="7" id="KW-0378">Hydrolase</keyword>
<dbReference type="InterPro" id="IPR001876">
    <property type="entry name" value="Znf_RanBP2"/>
</dbReference>
<dbReference type="InterPro" id="IPR036443">
    <property type="entry name" value="Znf_RanBP2_sf"/>
</dbReference>
<keyword evidence="3 14" id="KW-0812">Transmembrane</keyword>
<dbReference type="SUPFAM" id="SSF52540">
    <property type="entry name" value="P-loop containing nucleoside triphosphate hydrolases"/>
    <property type="match status" value="1"/>
</dbReference>
<dbReference type="Gene3D" id="1.20.1540.10">
    <property type="entry name" value="Rhomboid-like"/>
    <property type="match status" value="1"/>
</dbReference>
<dbReference type="GO" id="GO:0008270">
    <property type="term" value="F:zinc ion binding"/>
    <property type="evidence" value="ECO:0007669"/>
    <property type="project" value="UniProtKB-KW"/>
</dbReference>
<dbReference type="PANTHER" id="PTHR47960">
    <property type="entry name" value="DEAD-BOX ATP-DEPENDENT RNA HELICASE 50"/>
    <property type="match status" value="1"/>
</dbReference>
<dbReference type="EMBL" id="VIEB01000876">
    <property type="protein sequence ID" value="TQD79074.1"/>
    <property type="molecule type" value="Genomic_DNA"/>
</dbReference>
<dbReference type="InterPro" id="IPR027417">
    <property type="entry name" value="P-loop_NTPase"/>
</dbReference>
<comment type="similarity">
    <text evidence="2">Belongs to the peptidase S54 family.</text>
</comment>
<dbReference type="InterPro" id="IPR035952">
    <property type="entry name" value="Rhomboid-like_sf"/>
</dbReference>
<keyword evidence="5" id="KW-0547">Nucleotide-binding</keyword>
<dbReference type="SMART" id="SM00547">
    <property type="entry name" value="ZnF_RBZ"/>
    <property type="match status" value="1"/>
</dbReference>
<sequence>MLSLLWKGIPLESSMDSAEFASMVAVLLGMSQGMSLLISKSLLMFFDYDWSFYSEYSVGFSGVLFAMKVVLNSQTENSYVYGIPIPSHYAVWAELAFAQMLVPGVSFVGHLSGILAGLVYVWLRGSYNGSDPLTAIFRGVFGVLKWPLRFLQRWFPRRQVSGRGPVGWSQRGMSVSGFWRCHACTYENSAWLDVCEMCSTNRRGDGYGSGMGSPRSPHYSGHLTLEELRRRRACKFKYLFCPSSRVGELVSGRVGRVDCRKGYSYCWRKDCSGDDGSERSPKKAFSNKKSALLQLVEGSLVPKLIIFCNKIETCRKVENILTRFDRSGTCVRVQPFHSALAQGSRLANMEEFTNSNSKEVSQFLVCTDRAPRGIDFSVWIMLYSSTSLAIQVCATCRKNSQSCCRNREGIHLCDVETSLPCRKDNGKKPRSPGA</sequence>
<evidence type="ECO:0000256" key="9">
    <source>
        <dbReference type="ARBA" id="ARBA00022833"/>
    </source>
</evidence>
<evidence type="ECO:0000256" key="2">
    <source>
        <dbReference type="ARBA" id="ARBA00009045"/>
    </source>
</evidence>
<accession>A0A540KXW9</accession>
<evidence type="ECO:0000256" key="7">
    <source>
        <dbReference type="ARBA" id="ARBA00022801"/>
    </source>
</evidence>